<name>A0A5C5XHQ6_9PLAN</name>
<evidence type="ECO:0000313" key="6">
    <source>
        <dbReference type="EMBL" id="TWT62627.1"/>
    </source>
</evidence>
<feature type="transmembrane region" description="Helical" evidence="5">
    <location>
        <begin position="326"/>
        <end position="344"/>
    </location>
</feature>
<dbReference type="EMBL" id="SJPG01000001">
    <property type="protein sequence ID" value="TWT62627.1"/>
    <property type="molecule type" value="Genomic_DNA"/>
</dbReference>
<sequence length="432" mass="46469">MTDRKILGLTSSIGIVISSMVGAGLYTTSGFALADLKSPALVLLAWGIAGIIALCGSIGYGVLARQFQESGGEYLYLSKTVHPAVGFLAGIVSIVAGFTGAIAFAAITLEASLLDLSKSLDQLPAGSIASTVVVLAALQHMFRVRIGSQLQNAIVLSKLSLLLIFIAVAFAQFPDQWESWKSKTSIQTSSVSLSTFATSLMWISFSYCGFNAAIYCAGEIKNTEQTVPRALLIGTLLVVGFYWCINAVFVYAAPYDQVAGQEQIATIVAGDIGGVWFAWLMGLVIVISLYTSVSVSMMIGPRVLARMAEDGNLPGWFNFQGETPRIAIFLQAIASILFIQVTTLRELLTYLSFTLSLCSAITVGSLLLGRHRNQIRLWQKIVASFFTLATLVISFLGASRNPRESAAGLVTILVGLLIYWLISRRRMSVNQD</sequence>
<dbReference type="GO" id="GO:0015179">
    <property type="term" value="F:L-amino acid transmembrane transporter activity"/>
    <property type="evidence" value="ECO:0007669"/>
    <property type="project" value="TreeGrafter"/>
</dbReference>
<dbReference type="AlphaFoldDB" id="A0A5C5XHQ6"/>
<dbReference type="Gene3D" id="1.20.1740.10">
    <property type="entry name" value="Amino acid/polyamine transporter I"/>
    <property type="match status" value="1"/>
</dbReference>
<evidence type="ECO:0000256" key="4">
    <source>
        <dbReference type="ARBA" id="ARBA00023136"/>
    </source>
</evidence>
<organism evidence="6 7">
    <name type="scientific">Rubinisphaera italica</name>
    <dbReference type="NCBI Taxonomy" id="2527969"/>
    <lineage>
        <taxon>Bacteria</taxon>
        <taxon>Pseudomonadati</taxon>
        <taxon>Planctomycetota</taxon>
        <taxon>Planctomycetia</taxon>
        <taxon>Planctomycetales</taxon>
        <taxon>Planctomycetaceae</taxon>
        <taxon>Rubinisphaera</taxon>
    </lineage>
</organism>
<feature type="transmembrane region" description="Helical" evidence="5">
    <location>
        <begin position="273"/>
        <end position="299"/>
    </location>
</feature>
<evidence type="ECO:0000256" key="2">
    <source>
        <dbReference type="ARBA" id="ARBA00022692"/>
    </source>
</evidence>
<gene>
    <name evidence="6" type="primary">steT</name>
    <name evidence="6" type="ORF">Pan54_33700</name>
</gene>
<dbReference type="OrthoDB" id="9809628at2"/>
<proteinExistence type="predicted"/>
<comment type="subcellular location">
    <subcellularLocation>
        <location evidence="1">Membrane</location>
        <topology evidence="1">Multi-pass membrane protein</topology>
    </subcellularLocation>
</comment>
<dbReference type="PANTHER" id="PTHR11785:SF512">
    <property type="entry name" value="SOBREMESA, ISOFORM B"/>
    <property type="match status" value="1"/>
</dbReference>
<comment type="caution">
    <text evidence="6">The sequence shown here is derived from an EMBL/GenBank/DDBJ whole genome shotgun (WGS) entry which is preliminary data.</text>
</comment>
<dbReference type="InterPro" id="IPR050598">
    <property type="entry name" value="AminoAcid_Transporter"/>
</dbReference>
<dbReference type="Proteomes" id="UP000316095">
    <property type="component" value="Unassembled WGS sequence"/>
</dbReference>
<keyword evidence="7" id="KW-1185">Reference proteome</keyword>
<keyword evidence="3 5" id="KW-1133">Transmembrane helix</keyword>
<evidence type="ECO:0000313" key="7">
    <source>
        <dbReference type="Proteomes" id="UP000316095"/>
    </source>
</evidence>
<dbReference type="RefSeq" id="WP_146504459.1">
    <property type="nucleotide sequence ID" value="NZ_SJPG01000001.1"/>
</dbReference>
<feature type="transmembrane region" description="Helical" evidence="5">
    <location>
        <begin position="12"/>
        <end position="34"/>
    </location>
</feature>
<feature type="transmembrane region" description="Helical" evidence="5">
    <location>
        <begin position="123"/>
        <end position="142"/>
    </location>
</feature>
<dbReference type="InterPro" id="IPR002293">
    <property type="entry name" value="AA/rel_permease1"/>
</dbReference>
<feature type="transmembrane region" description="Helical" evidence="5">
    <location>
        <begin position="154"/>
        <end position="173"/>
    </location>
</feature>
<reference evidence="6 7" key="1">
    <citation type="submission" date="2019-02" db="EMBL/GenBank/DDBJ databases">
        <title>Deep-cultivation of Planctomycetes and their phenomic and genomic characterization uncovers novel biology.</title>
        <authorList>
            <person name="Wiegand S."/>
            <person name="Jogler M."/>
            <person name="Boedeker C."/>
            <person name="Pinto D."/>
            <person name="Vollmers J."/>
            <person name="Rivas-Marin E."/>
            <person name="Kohn T."/>
            <person name="Peeters S.H."/>
            <person name="Heuer A."/>
            <person name="Rast P."/>
            <person name="Oberbeckmann S."/>
            <person name="Bunk B."/>
            <person name="Jeske O."/>
            <person name="Meyerdierks A."/>
            <person name="Storesund J.E."/>
            <person name="Kallscheuer N."/>
            <person name="Luecker S."/>
            <person name="Lage O.M."/>
            <person name="Pohl T."/>
            <person name="Merkel B.J."/>
            <person name="Hornburger P."/>
            <person name="Mueller R.-W."/>
            <person name="Bruemmer F."/>
            <person name="Labrenz M."/>
            <person name="Spormann A.M."/>
            <person name="Op Den Camp H."/>
            <person name="Overmann J."/>
            <person name="Amann R."/>
            <person name="Jetten M.S.M."/>
            <person name="Mascher T."/>
            <person name="Medema M.H."/>
            <person name="Devos D.P."/>
            <person name="Kaster A.-K."/>
            <person name="Ovreas L."/>
            <person name="Rohde M."/>
            <person name="Galperin M.Y."/>
            <person name="Jogler C."/>
        </authorList>
    </citation>
    <scope>NUCLEOTIDE SEQUENCE [LARGE SCALE GENOMIC DNA]</scope>
    <source>
        <strain evidence="6 7">Pan54</strain>
    </source>
</reference>
<feature type="transmembrane region" description="Helical" evidence="5">
    <location>
        <begin position="84"/>
        <end position="107"/>
    </location>
</feature>
<dbReference type="GO" id="GO:0016020">
    <property type="term" value="C:membrane"/>
    <property type="evidence" value="ECO:0007669"/>
    <property type="project" value="UniProtKB-SubCell"/>
</dbReference>
<feature type="transmembrane region" description="Helical" evidence="5">
    <location>
        <begin position="40"/>
        <end position="63"/>
    </location>
</feature>
<accession>A0A5C5XHQ6</accession>
<feature type="transmembrane region" description="Helical" evidence="5">
    <location>
        <begin position="405"/>
        <end position="422"/>
    </location>
</feature>
<dbReference type="PANTHER" id="PTHR11785">
    <property type="entry name" value="AMINO ACID TRANSPORTER"/>
    <property type="match status" value="1"/>
</dbReference>
<dbReference type="Pfam" id="PF13520">
    <property type="entry name" value="AA_permease_2"/>
    <property type="match status" value="1"/>
</dbReference>
<evidence type="ECO:0000256" key="1">
    <source>
        <dbReference type="ARBA" id="ARBA00004141"/>
    </source>
</evidence>
<feature type="transmembrane region" description="Helical" evidence="5">
    <location>
        <begin position="381"/>
        <end position="399"/>
    </location>
</feature>
<feature type="transmembrane region" description="Helical" evidence="5">
    <location>
        <begin position="350"/>
        <end position="369"/>
    </location>
</feature>
<keyword evidence="4 5" id="KW-0472">Membrane</keyword>
<evidence type="ECO:0000256" key="3">
    <source>
        <dbReference type="ARBA" id="ARBA00022989"/>
    </source>
</evidence>
<protein>
    <submittedName>
        <fullName evidence="6">Serine/threonine exchanger SteT</fullName>
    </submittedName>
</protein>
<feature type="transmembrane region" description="Helical" evidence="5">
    <location>
        <begin position="193"/>
        <end position="218"/>
    </location>
</feature>
<evidence type="ECO:0000256" key="5">
    <source>
        <dbReference type="SAM" id="Phobius"/>
    </source>
</evidence>
<keyword evidence="2 5" id="KW-0812">Transmembrane</keyword>
<feature type="transmembrane region" description="Helical" evidence="5">
    <location>
        <begin position="230"/>
        <end position="253"/>
    </location>
</feature>
<dbReference type="PIRSF" id="PIRSF006060">
    <property type="entry name" value="AA_transporter"/>
    <property type="match status" value="1"/>
</dbReference>